<organism evidence="1 2">
    <name type="scientific">Heterodera trifolii</name>
    <dbReference type="NCBI Taxonomy" id="157864"/>
    <lineage>
        <taxon>Eukaryota</taxon>
        <taxon>Metazoa</taxon>
        <taxon>Ecdysozoa</taxon>
        <taxon>Nematoda</taxon>
        <taxon>Chromadorea</taxon>
        <taxon>Rhabditida</taxon>
        <taxon>Tylenchina</taxon>
        <taxon>Tylenchomorpha</taxon>
        <taxon>Tylenchoidea</taxon>
        <taxon>Heteroderidae</taxon>
        <taxon>Heteroderinae</taxon>
        <taxon>Heterodera</taxon>
    </lineage>
</organism>
<name>A0ABD2LYP3_9BILA</name>
<dbReference type="PANTHER" id="PTHR47163:SF2">
    <property type="entry name" value="SI:DKEY-17M8.2"/>
    <property type="match status" value="1"/>
</dbReference>
<dbReference type="AlphaFoldDB" id="A0ABD2LYP3"/>
<accession>A0ABD2LYP3</accession>
<evidence type="ECO:0000313" key="1">
    <source>
        <dbReference type="EMBL" id="KAL3120346.1"/>
    </source>
</evidence>
<dbReference type="PANTHER" id="PTHR47163">
    <property type="entry name" value="DDE_TNP_IS1595 DOMAIN-CONTAINING PROTEIN"/>
    <property type="match status" value="1"/>
</dbReference>
<dbReference type="EMBL" id="JBICBT010000214">
    <property type="protein sequence ID" value="KAL3120346.1"/>
    <property type="molecule type" value="Genomic_DNA"/>
</dbReference>
<keyword evidence="2" id="KW-1185">Reference proteome</keyword>
<dbReference type="InterPro" id="IPR053164">
    <property type="entry name" value="IS1016-like_transposase"/>
</dbReference>
<evidence type="ECO:0000313" key="2">
    <source>
        <dbReference type="Proteomes" id="UP001620626"/>
    </source>
</evidence>
<comment type="caution">
    <text evidence="1">The sequence shown here is derived from an EMBL/GenBank/DDBJ whole genome shotgun (WGS) entry which is preliminary data.</text>
</comment>
<reference evidence="1 2" key="1">
    <citation type="submission" date="2024-10" db="EMBL/GenBank/DDBJ databases">
        <authorList>
            <person name="Kim D."/>
        </authorList>
    </citation>
    <scope>NUCLEOTIDE SEQUENCE [LARGE SCALE GENOMIC DNA]</scope>
    <source>
        <strain evidence="1">BH-2024</strain>
    </source>
</reference>
<gene>
    <name evidence="1" type="ORF">niasHT_001159</name>
</gene>
<sequence length="104" mass="11742">MASKCSPLKGNKGWDAFSRSRIFGCSVALNASNWERVFLVPVESRSANRLIPLQQYILPGTTIVSDEWRSYRGIPNLPQSYTHLTVTILKTLSILQTVLHTHRT</sequence>
<dbReference type="Proteomes" id="UP001620626">
    <property type="component" value="Unassembled WGS sequence"/>
</dbReference>
<proteinExistence type="predicted"/>
<protein>
    <recommendedName>
        <fullName evidence="3">ISXO2-like transposase domain-containing protein</fullName>
    </recommendedName>
</protein>
<evidence type="ECO:0008006" key="3">
    <source>
        <dbReference type="Google" id="ProtNLM"/>
    </source>
</evidence>